<evidence type="ECO:0000256" key="1">
    <source>
        <dbReference type="SAM" id="Phobius"/>
    </source>
</evidence>
<protein>
    <submittedName>
        <fullName evidence="2">Uncharacterized protein</fullName>
    </submittedName>
</protein>
<gene>
    <name evidence="2" type="ORF">MIMGU_mgv1a016018mg</name>
</gene>
<keyword evidence="1" id="KW-0812">Transmembrane</keyword>
<evidence type="ECO:0000313" key="3">
    <source>
        <dbReference type="Proteomes" id="UP000030748"/>
    </source>
</evidence>
<dbReference type="Proteomes" id="UP000030748">
    <property type="component" value="Unassembled WGS sequence"/>
</dbReference>
<organism evidence="2 3">
    <name type="scientific">Erythranthe guttata</name>
    <name type="common">Yellow monkey flower</name>
    <name type="synonym">Mimulus guttatus</name>
    <dbReference type="NCBI Taxonomy" id="4155"/>
    <lineage>
        <taxon>Eukaryota</taxon>
        <taxon>Viridiplantae</taxon>
        <taxon>Streptophyta</taxon>
        <taxon>Embryophyta</taxon>
        <taxon>Tracheophyta</taxon>
        <taxon>Spermatophyta</taxon>
        <taxon>Magnoliopsida</taxon>
        <taxon>eudicotyledons</taxon>
        <taxon>Gunneridae</taxon>
        <taxon>Pentapetalae</taxon>
        <taxon>asterids</taxon>
        <taxon>lamiids</taxon>
        <taxon>Lamiales</taxon>
        <taxon>Phrymaceae</taxon>
        <taxon>Erythranthe</taxon>
    </lineage>
</organism>
<proteinExistence type="predicted"/>
<name>A0A022Q7F0_ERYGU</name>
<keyword evidence="1" id="KW-1133">Transmembrane helix</keyword>
<feature type="transmembrane region" description="Helical" evidence="1">
    <location>
        <begin position="105"/>
        <end position="127"/>
    </location>
</feature>
<evidence type="ECO:0000313" key="2">
    <source>
        <dbReference type="EMBL" id="EYU24617.1"/>
    </source>
</evidence>
<dbReference type="AlphaFoldDB" id="A0A022Q7F0"/>
<reference evidence="2 3" key="1">
    <citation type="journal article" date="2013" name="Proc. Natl. Acad. Sci. U.S.A.">
        <title>Fine-scale variation in meiotic recombination in Mimulus inferred from population shotgun sequencing.</title>
        <authorList>
            <person name="Hellsten U."/>
            <person name="Wright K.M."/>
            <person name="Jenkins J."/>
            <person name="Shu S."/>
            <person name="Yuan Y."/>
            <person name="Wessler S.R."/>
            <person name="Schmutz J."/>
            <person name="Willis J.H."/>
            <person name="Rokhsar D.S."/>
        </authorList>
    </citation>
    <scope>NUCLEOTIDE SEQUENCE [LARGE SCALE GENOMIC DNA]</scope>
    <source>
        <strain evidence="3">cv. DUN x IM62</strain>
    </source>
</reference>
<sequence length="137" mass="15007">MDAISLTICSPNIFFASASCSSTASISFRIISFARFSTNFSSSSFTSNTFELDWTISCARFSTNSSSSSFRLNTFELDWSTISFACFSTNSSSSSFTCKTFDLDVGVAFLIVLNISFLLSSMALRFVSAISFARFNI</sequence>
<dbReference type="EMBL" id="KI632119">
    <property type="protein sequence ID" value="EYU24617.1"/>
    <property type="molecule type" value="Genomic_DNA"/>
</dbReference>
<keyword evidence="3" id="KW-1185">Reference proteome</keyword>
<keyword evidence="1" id="KW-0472">Membrane</keyword>
<accession>A0A022Q7F0</accession>